<dbReference type="AlphaFoldDB" id="A0A1N6ZIS6"/>
<keyword evidence="1" id="KW-0560">Oxidoreductase</keyword>
<sequence length="320" mass="36489">MLYRKLGSSDLEVSVLGFGCWPVGNDWTEANDKSSVETIREAIELGVNFFDVAPVYGFGHAEKVLGEAINGKRDQIYIASKCGLRWDDSKRITRNLSRKSILEEIDLTLGRLDIDYLDLYQLHWPDPNTPLEETISTLNELKEKGKIRNIGLSNYNVFLIKEARKYGEIVSDQVLYNMIDRNSDHYHDLPLNYRTETEILPYAAENELGVIPYSPLCQGLLTDSFEIERLNNGDVRTANPELRGEKLQHNLKKAAEVRKIAKKLGKPMVQLVLNWLAAKKGISTIIAGPTNVEEVRENVRAFDWELDPEIRTEIDNILEE</sequence>
<dbReference type="Pfam" id="PF00248">
    <property type="entry name" value="Aldo_ket_red"/>
    <property type="match status" value="1"/>
</dbReference>
<dbReference type="GO" id="GO:0005829">
    <property type="term" value="C:cytosol"/>
    <property type="evidence" value="ECO:0007669"/>
    <property type="project" value="TreeGrafter"/>
</dbReference>
<dbReference type="InterPro" id="IPR036812">
    <property type="entry name" value="NAD(P)_OxRdtase_dom_sf"/>
</dbReference>
<dbReference type="InterPro" id="IPR023210">
    <property type="entry name" value="NADP_OxRdtase_dom"/>
</dbReference>
<organism evidence="3 4">
    <name type="scientific">Halanaerobium kushneri</name>
    <dbReference type="NCBI Taxonomy" id="56779"/>
    <lineage>
        <taxon>Bacteria</taxon>
        <taxon>Bacillati</taxon>
        <taxon>Bacillota</taxon>
        <taxon>Clostridia</taxon>
        <taxon>Halanaerobiales</taxon>
        <taxon>Halanaerobiaceae</taxon>
        <taxon>Halanaerobium</taxon>
    </lineage>
</organism>
<dbReference type="EMBL" id="FTNC01000018">
    <property type="protein sequence ID" value="SIR26800.1"/>
    <property type="molecule type" value="Genomic_DNA"/>
</dbReference>
<dbReference type="InterPro" id="IPR020471">
    <property type="entry name" value="AKR"/>
</dbReference>
<evidence type="ECO:0000313" key="4">
    <source>
        <dbReference type="Proteomes" id="UP000185669"/>
    </source>
</evidence>
<feature type="domain" description="NADP-dependent oxidoreductase" evidence="2">
    <location>
        <begin position="16"/>
        <end position="318"/>
    </location>
</feature>
<dbReference type="InterPro" id="IPR018170">
    <property type="entry name" value="Aldo/ket_reductase_CS"/>
</dbReference>
<dbReference type="GO" id="GO:0016491">
    <property type="term" value="F:oxidoreductase activity"/>
    <property type="evidence" value="ECO:0007669"/>
    <property type="project" value="UniProtKB-KW"/>
</dbReference>
<evidence type="ECO:0000313" key="3">
    <source>
        <dbReference type="EMBL" id="SIR26800.1"/>
    </source>
</evidence>
<evidence type="ECO:0000256" key="1">
    <source>
        <dbReference type="ARBA" id="ARBA00023002"/>
    </source>
</evidence>
<proteinExistence type="predicted"/>
<dbReference type="Gene3D" id="3.20.20.100">
    <property type="entry name" value="NADP-dependent oxidoreductase domain"/>
    <property type="match status" value="1"/>
</dbReference>
<dbReference type="Proteomes" id="UP000185669">
    <property type="component" value="Unassembled WGS sequence"/>
</dbReference>
<name>A0A1N6ZIS6_9FIRM</name>
<dbReference type="PANTHER" id="PTHR43364:SF4">
    <property type="entry name" value="NAD(P)-LINKED OXIDOREDUCTASE SUPERFAMILY PROTEIN"/>
    <property type="match status" value="1"/>
</dbReference>
<dbReference type="InterPro" id="IPR050523">
    <property type="entry name" value="AKR_Detox_Biosynth"/>
</dbReference>
<dbReference type="STRING" id="56779.SAMN05421834_11832"/>
<protein>
    <submittedName>
        <fullName evidence="3">Predicted oxidoreductase</fullName>
    </submittedName>
</protein>
<accession>A0A1N6ZIS6</accession>
<dbReference type="CDD" id="cd19084">
    <property type="entry name" value="AKR_AKR11B1-like"/>
    <property type="match status" value="1"/>
</dbReference>
<dbReference type="PANTHER" id="PTHR43364">
    <property type="entry name" value="NADH-SPECIFIC METHYLGLYOXAL REDUCTASE-RELATED"/>
    <property type="match status" value="1"/>
</dbReference>
<gene>
    <name evidence="3" type="ORF">SAMN05421834_11832</name>
</gene>
<dbReference type="RefSeq" id="WP_076545587.1">
    <property type="nucleotide sequence ID" value="NZ_FTNC01000018.1"/>
</dbReference>
<reference evidence="4" key="1">
    <citation type="submission" date="2017-01" db="EMBL/GenBank/DDBJ databases">
        <authorList>
            <person name="Varghese N."/>
            <person name="Submissions S."/>
        </authorList>
    </citation>
    <scope>NUCLEOTIDE SEQUENCE [LARGE SCALE GENOMIC DNA]</scope>
    <source>
        <strain evidence="4">ATCC 700103</strain>
    </source>
</reference>
<evidence type="ECO:0000259" key="2">
    <source>
        <dbReference type="Pfam" id="PF00248"/>
    </source>
</evidence>
<dbReference type="OrthoDB" id="9804790at2"/>
<dbReference type="PRINTS" id="PR00069">
    <property type="entry name" value="ALDKETRDTASE"/>
</dbReference>
<dbReference type="SUPFAM" id="SSF51430">
    <property type="entry name" value="NAD(P)-linked oxidoreductase"/>
    <property type="match status" value="1"/>
</dbReference>
<keyword evidence="4" id="KW-1185">Reference proteome</keyword>
<dbReference type="PROSITE" id="PS00062">
    <property type="entry name" value="ALDOKETO_REDUCTASE_2"/>
    <property type="match status" value="1"/>
</dbReference>